<organism evidence="2 3">
    <name type="scientific">Rubroshorea leprosula</name>
    <dbReference type="NCBI Taxonomy" id="152421"/>
    <lineage>
        <taxon>Eukaryota</taxon>
        <taxon>Viridiplantae</taxon>
        <taxon>Streptophyta</taxon>
        <taxon>Embryophyta</taxon>
        <taxon>Tracheophyta</taxon>
        <taxon>Spermatophyta</taxon>
        <taxon>Magnoliopsida</taxon>
        <taxon>eudicotyledons</taxon>
        <taxon>Gunneridae</taxon>
        <taxon>Pentapetalae</taxon>
        <taxon>rosids</taxon>
        <taxon>malvids</taxon>
        <taxon>Malvales</taxon>
        <taxon>Dipterocarpaceae</taxon>
        <taxon>Rubroshorea</taxon>
    </lineage>
</organism>
<feature type="region of interest" description="Disordered" evidence="1">
    <location>
        <begin position="26"/>
        <end position="85"/>
    </location>
</feature>
<evidence type="ECO:0000313" key="3">
    <source>
        <dbReference type="Proteomes" id="UP001054252"/>
    </source>
</evidence>
<gene>
    <name evidence="2" type="ORF">SLEP1_g55068</name>
</gene>
<dbReference type="Proteomes" id="UP001054252">
    <property type="component" value="Unassembled WGS sequence"/>
</dbReference>
<comment type="caution">
    <text evidence="2">The sequence shown here is derived from an EMBL/GenBank/DDBJ whole genome shotgun (WGS) entry which is preliminary data.</text>
</comment>
<proteinExistence type="predicted"/>
<name>A0AAV5MFH8_9ROSI</name>
<keyword evidence="3" id="KW-1185">Reference proteome</keyword>
<feature type="compositionally biased region" description="Low complexity" evidence="1">
    <location>
        <begin position="57"/>
        <end position="83"/>
    </location>
</feature>
<sequence length="148" mass="15646">MEFVSEVGELRGNQGVEGEESVISVEPITMVVPPELQDLSETLTSESNASLGAHEGSGANPSLSSEGSSSENTASASSPSSESMEVAVNVPAVAGWENKTIGGRLSNFRKAPHTLTAGFRFRANLHHEVTDCATSIKGYKRLEDVVRQ</sequence>
<evidence type="ECO:0000313" key="2">
    <source>
        <dbReference type="EMBL" id="GKV48242.1"/>
    </source>
</evidence>
<accession>A0AAV5MFH8</accession>
<reference evidence="2 3" key="1">
    <citation type="journal article" date="2021" name="Commun. Biol.">
        <title>The genome of Shorea leprosula (Dipterocarpaceae) highlights the ecological relevance of drought in aseasonal tropical rainforests.</title>
        <authorList>
            <person name="Ng K.K.S."/>
            <person name="Kobayashi M.J."/>
            <person name="Fawcett J.A."/>
            <person name="Hatakeyama M."/>
            <person name="Paape T."/>
            <person name="Ng C.H."/>
            <person name="Ang C.C."/>
            <person name="Tnah L.H."/>
            <person name="Lee C.T."/>
            <person name="Nishiyama T."/>
            <person name="Sese J."/>
            <person name="O'Brien M.J."/>
            <person name="Copetti D."/>
            <person name="Mohd Noor M.I."/>
            <person name="Ong R.C."/>
            <person name="Putra M."/>
            <person name="Sireger I.Z."/>
            <person name="Indrioko S."/>
            <person name="Kosugi Y."/>
            <person name="Izuno A."/>
            <person name="Isagi Y."/>
            <person name="Lee S.L."/>
            <person name="Shimizu K.K."/>
        </authorList>
    </citation>
    <scope>NUCLEOTIDE SEQUENCE [LARGE SCALE GENOMIC DNA]</scope>
    <source>
        <strain evidence="2">214</strain>
    </source>
</reference>
<protein>
    <submittedName>
        <fullName evidence="2">Uncharacterized protein</fullName>
    </submittedName>
</protein>
<dbReference type="AlphaFoldDB" id="A0AAV5MFH8"/>
<dbReference type="EMBL" id="BPVZ01000250">
    <property type="protein sequence ID" value="GKV48242.1"/>
    <property type="molecule type" value="Genomic_DNA"/>
</dbReference>
<evidence type="ECO:0000256" key="1">
    <source>
        <dbReference type="SAM" id="MobiDB-lite"/>
    </source>
</evidence>
<feature type="compositionally biased region" description="Polar residues" evidence="1">
    <location>
        <begin position="39"/>
        <end position="50"/>
    </location>
</feature>